<dbReference type="GO" id="GO:0016757">
    <property type="term" value="F:glycosyltransferase activity"/>
    <property type="evidence" value="ECO:0007669"/>
    <property type="project" value="UniProtKB-KW"/>
</dbReference>
<feature type="compositionally biased region" description="Gly residues" evidence="5">
    <location>
        <begin position="1"/>
        <end position="10"/>
    </location>
</feature>
<dbReference type="PANTHER" id="PTHR43179">
    <property type="entry name" value="RHAMNOSYLTRANSFERASE WBBL"/>
    <property type="match status" value="1"/>
</dbReference>
<dbReference type="RefSeq" id="WP_246013096.1">
    <property type="nucleotide sequence ID" value="NZ_BIMR01000073.1"/>
</dbReference>
<organism evidence="7 8">
    <name type="scientific">Cellulomonas biazotea</name>
    <dbReference type="NCBI Taxonomy" id="1709"/>
    <lineage>
        <taxon>Bacteria</taxon>
        <taxon>Bacillati</taxon>
        <taxon>Actinomycetota</taxon>
        <taxon>Actinomycetes</taxon>
        <taxon>Micrococcales</taxon>
        <taxon>Cellulomonadaceae</taxon>
        <taxon>Cellulomonas</taxon>
    </lineage>
</organism>
<dbReference type="InterPro" id="IPR001173">
    <property type="entry name" value="Glyco_trans_2-like"/>
</dbReference>
<evidence type="ECO:0000259" key="6">
    <source>
        <dbReference type="Pfam" id="PF00535"/>
    </source>
</evidence>
<protein>
    <recommendedName>
        <fullName evidence="6">Glycosyltransferase 2-like domain-containing protein</fullName>
    </recommendedName>
</protein>
<dbReference type="Proteomes" id="UP000289954">
    <property type="component" value="Unassembled WGS sequence"/>
</dbReference>
<name>A0A402DPR2_9CELL</name>
<accession>A0A402DPR2</accession>
<evidence type="ECO:0000256" key="3">
    <source>
        <dbReference type="ARBA" id="ARBA00022676"/>
    </source>
</evidence>
<feature type="region of interest" description="Disordered" evidence="5">
    <location>
        <begin position="1"/>
        <end position="35"/>
    </location>
</feature>
<reference evidence="7 8" key="1">
    <citation type="submission" date="2019-01" db="EMBL/GenBank/DDBJ databases">
        <title>Draft genome sequence of Cellulomonas takizawaensis strain TKZ-21.</title>
        <authorList>
            <person name="Yamamura H."/>
            <person name="Hayashi T."/>
            <person name="Hamada M."/>
            <person name="Serisawa Y."/>
            <person name="Matsuyama K."/>
            <person name="Nakagawa Y."/>
            <person name="Otoguro M."/>
            <person name="Yanagida F."/>
            <person name="Hayakawa M."/>
        </authorList>
    </citation>
    <scope>NUCLEOTIDE SEQUENCE [LARGE SCALE GENOMIC DNA]</scope>
    <source>
        <strain evidence="7 8">NBRC12680</strain>
    </source>
</reference>
<evidence type="ECO:0000256" key="4">
    <source>
        <dbReference type="ARBA" id="ARBA00022679"/>
    </source>
</evidence>
<dbReference type="Gene3D" id="3.90.550.10">
    <property type="entry name" value="Spore Coat Polysaccharide Biosynthesis Protein SpsA, Chain A"/>
    <property type="match status" value="1"/>
</dbReference>
<sequence>MTVDGDGGPATGAAVRSQEQGPSTRAGAPGSDPRTVVGALTYKRPDDLRAALPMLVEQAALLDPPAQVLVVDNDPEGGARDVVEDLARRSAADGGPVVRYAHEPEPGIAAARNRAFDECADADVLVFIDDDERPVPTWLRLLVDTYLLDRPEAVVGPVVSEYEQEPDAWVTAGRFFDRRRLPTGTVTDVAATNNLLLDLHRVRALGLRFDERFGLSGGSDQLLTRQLAQAGGRLVWCDEAVVVDVVPPDRVTRRWVLARAYRNGNTWGRTSVVLADGALGRTVARARITGQGLVRAAGGAARLAFGTVTGSLAHQAKGRRTYARGTGMIAGAYGTVYVEYARDGRRTVRSGKVPGAS</sequence>
<dbReference type="InterPro" id="IPR029044">
    <property type="entry name" value="Nucleotide-diphossugar_trans"/>
</dbReference>
<evidence type="ECO:0000313" key="7">
    <source>
        <dbReference type="EMBL" id="GCE76120.1"/>
    </source>
</evidence>
<keyword evidence="3" id="KW-0328">Glycosyltransferase</keyword>
<evidence type="ECO:0000256" key="2">
    <source>
        <dbReference type="ARBA" id="ARBA00006739"/>
    </source>
</evidence>
<dbReference type="AlphaFoldDB" id="A0A402DPR2"/>
<proteinExistence type="inferred from homology"/>
<feature type="domain" description="Glycosyltransferase 2-like" evidence="6">
    <location>
        <begin position="41"/>
        <end position="193"/>
    </location>
</feature>
<comment type="pathway">
    <text evidence="1">Cell wall biogenesis; cell wall polysaccharide biosynthesis.</text>
</comment>
<keyword evidence="4" id="KW-0808">Transferase</keyword>
<evidence type="ECO:0000256" key="1">
    <source>
        <dbReference type="ARBA" id="ARBA00004776"/>
    </source>
</evidence>
<comment type="similarity">
    <text evidence="2">Belongs to the glycosyltransferase 2 family.</text>
</comment>
<gene>
    <name evidence="7" type="ORF">CBZ_11760</name>
</gene>
<dbReference type="Pfam" id="PF00535">
    <property type="entry name" value="Glycos_transf_2"/>
    <property type="match status" value="1"/>
</dbReference>
<dbReference type="CDD" id="cd00761">
    <property type="entry name" value="Glyco_tranf_GTA_type"/>
    <property type="match status" value="1"/>
</dbReference>
<dbReference type="EMBL" id="BIMR01000073">
    <property type="protein sequence ID" value="GCE76120.1"/>
    <property type="molecule type" value="Genomic_DNA"/>
</dbReference>
<evidence type="ECO:0000313" key="8">
    <source>
        <dbReference type="Proteomes" id="UP000289954"/>
    </source>
</evidence>
<dbReference type="PANTHER" id="PTHR43179:SF12">
    <property type="entry name" value="GALACTOFURANOSYLTRANSFERASE GLFT2"/>
    <property type="match status" value="1"/>
</dbReference>
<dbReference type="SUPFAM" id="SSF53448">
    <property type="entry name" value="Nucleotide-diphospho-sugar transferases"/>
    <property type="match status" value="1"/>
</dbReference>
<keyword evidence="8" id="KW-1185">Reference proteome</keyword>
<comment type="caution">
    <text evidence="7">The sequence shown here is derived from an EMBL/GenBank/DDBJ whole genome shotgun (WGS) entry which is preliminary data.</text>
</comment>
<evidence type="ECO:0000256" key="5">
    <source>
        <dbReference type="SAM" id="MobiDB-lite"/>
    </source>
</evidence>